<proteinExistence type="inferred from homology"/>
<dbReference type="EMBL" id="FNQP01000030">
    <property type="protein sequence ID" value="SEB06670.1"/>
    <property type="molecule type" value="Genomic_DNA"/>
</dbReference>
<dbReference type="STRING" id="525918.SAMN05660964_03370"/>
<keyword evidence="5" id="KW-1185">Reference proteome</keyword>
<dbReference type="AlphaFoldDB" id="A0A1H4GCE2"/>
<evidence type="ECO:0000256" key="3">
    <source>
        <dbReference type="PIRNR" id="PIRNR006223"/>
    </source>
</evidence>
<evidence type="ECO:0000313" key="4">
    <source>
        <dbReference type="EMBL" id="SEB06670.1"/>
    </source>
</evidence>
<accession>A0A1H4GCE2</accession>
<dbReference type="Gene3D" id="3.30.1420.10">
    <property type="match status" value="1"/>
</dbReference>
<dbReference type="Pfam" id="PF04358">
    <property type="entry name" value="DsrC"/>
    <property type="match status" value="1"/>
</dbReference>
<comment type="similarity">
    <text evidence="3">Belongs to the dsrC/tusE family.</text>
</comment>
<dbReference type="OrthoDB" id="9786347at2"/>
<dbReference type="NCBIfam" id="TIGR03342">
    <property type="entry name" value="dsrC_tusE_dsvC"/>
    <property type="match status" value="1"/>
</dbReference>
<dbReference type="PANTHER" id="PTHR37010:SF1">
    <property type="entry name" value="SULFURTRANSFERASE TUSE"/>
    <property type="match status" value="1"/>
</dbReference>
<organism evidence="4 5">
    <name type="scientific">Thiothrix caldifontis</name>
    <dbReference type="NCBI Taxonomy" id="525918"/>
    <lineage>
        <taxon>Bacteria</taxon>
        <taxon>Pseudomonadati</taxon>
        <taxon>Pseudomonadota</taxon>
        <taxon>Gammaproteobacteria</taxon>
        <taxon>Thiotrichales</taxon>
        <taxon>Thiotrichaceae</taxon>
        <taxon>Thiothrix</taxon>
    </lineage>
</organism>
<dbReference type="InterPro" id="IPR042072">
    <property type="entry name" value="DsrC-like_C"/>
</dbReference>
<keyword evidence="3" id="KW-0808">Transferase</keyword>
<evidence type="ECO:0000256" key="1">
    <source>
        <dbReference type="ARBA" id="ARBA00004496"/>
    </source>
</evidence>
<dbReference type="InterPro" id="IPR007453">
    <property type="entry name" value="DsrC/TusE"/>
</dbReference>
<evidence type="ECO:0000313" key="5">
    <source>
        <dbReference type="Proteomes" id="UP000199397"/>
    </source>
</evidence>
<dbReference type="PANTHER" id="PTHR37010">
    <property type="entry name" value="SULFURTRANSFERASE TUSE"/>
    <property type="match status" value="1"/>
</dbReference>
<dbReference type="Proteomes" id="UP000199397">
    <property type="component" value="Unassembled WGS sequence"/>
</dbReference>
<sequence length="110" mass="12935">MSTELNVERDAEGYLVNPEDWNPDIAHAFSAEENIELTDDYWVVLQYVRDYWEEHKITPDIRHVTDFMAKQQGIDKKAAKQQLFHLFPYGYVKQTCKIAGMQRPRAWSTG</sequence>
<dbReference type="InterPro" id="IPR025526">
    <property type="entry name" value="DsrC-like_dom_sf"/>
</dbReference>
<comment type="subcellular location">
    <subcellularLocation>
        <location evidence="1">Cytoplasm</location>
    </subcellularLocation>
</comment>
<dbReference type="Gene3D" id="1.10.10.370">
    <property type="entry name" value="DsrC-like protein, C-terminal domain"/>
    <property type="match status" value="1"/>
</dbReference>
<evidence type="ECO:0000256" key="2">
    <source>
        <dbReference type="ARBA" id="ARBA00022490"/>
    </source>
</evidence>
<reference evidence="4 5" key="1">
    <citation type="submission" date="2016-10" db="EMBL/GenBank/DDBJ databases">
        <authorList>
            <person name="de Groot N.N."/>
        </authorList>
    </citation>
    <scope>NUCLEOTIDE SEQUENCE [LARGE SCALE GENOMIC DNA]</scope>
    <source>
        <strain evidence="4 5">DSM 21228</strain>
    </source>
</reference>
<dbReference type="GO" id="GO:0002143">
    <property type="term" value="P:tRNA wobble position uridine thiolation"/>
    <property type="evidence" value="ECO:0007669"/>
    <property type="project" value="TreeGrafter"/>
</dbReference>
<dbReference type="GO" id="GO:0097163">
    <property type="term" value="F:sulfur carrier activity"/>
    <property type="evidence" value="ECO:0007669"/>
    <property type="project" value="TreeGrafter"/>
</dbReference>
<dbReference type="GO" id="GO:0005737">
    <property type="term" value="C:cytoplasm"/>
    <property type="evidence" value="ECO:0007669"/>
    <property type="project" value="UniProtKB-SubCell"/>
</dbReference>
<comment type="function">
    <text evidence="3">Part of a sulfur-relay system.</text>
</comment>
<dbReference type="SUPFAM" id="SSF69721">
    <property type="entry name" value="DsrC, the gamma subunit of dissimilatory sulfite reductase"/>
    <property type="match status" value="1"/>
</dbReference>
<keyword evidence="2" id="KW-0963">Cytoplasm</keyword>
<dbReference type="EC" id="2.8.1.-" evidence="3"/>
<name>A0A1H4GCE2_9GAMM</name>
<dbReference type="PIRSF" id="PIRSF006223">
    <property type="entry name" value="DsrC_TusE"/>
    <property type="match status" value="1"/>
</dbReference>
<protein>
    <recommendedName>
        <fullName evidence="3">Sulfurtransferase</fullName>
        <ecNumber evidence="3">2.8.1.-</ecNumber>
    </recommendedName>
</protein>
<dbReference type="RefSeq" id="WP_093070510.1">
    <property type="nucleotide sequence ID" value="NZ_FNQP01000030.1"/>
</dbReference>
<dbReference type="InterPro" id="IPR043163">
    <property type="entry name" value="DsrC-like_N"/>
</dbReference>
<dbReference type="GO" id="GO:0016740">
    <property type="term" value="F:transferase activity"/>
    <property type="evidence" value="ECO:0007669"/>
    <property type="project" value="UniProtKB-KW"/>
</dbReference>
<gene>
    <name evidence="4" type="ORF">SAMN05660964_03370</name>
</gene>